<evidence type="ECO:0000256" key="1">
    <source>
        <dbReference type="ARBA" id="ARBA00004651"/>
    </source>
</evidence>
<feature type="binding site" evidence="14">
    <location>
        <position position="71"/>
    </location>
    <ligand>
        <name>Na(+)</name>
        <dbReference type="ChEBI" id="CHEBI:29101"/>
        <note>structural</note>
    </ligand>
</feature>
<evidence type="ECO:0000256" key="9">
    <source>
        <dbReference type="ARBA" id="ARBA00023136"/>
    </source>
</evidence>
<dbReference type="InterPro" id="IPR003691">
    <property type="entry name" value="FluC"/>
</dbReference>
<comment type="function">
    <text evidence="13 14">Fluoride-specific ion channel. Important for reducing fluoride concentration in the cell, thus reducing its toxicity.</text>
</comment>
<evidence type="ECO:0000256" key="4">
    <source>
        <dbReference type="ARBA" id="ARBA00022692"/>
    </source>
</evidence>
<keyword evidence="5 14" id="KW-0479">Metal-binding</keyword>
<dbReference type="GO" id="GO:0005886">
    <property type="term" value="C:plasma membrane"/>
    <property type="evidence" value="ECO:0007669"/>
    <property type="project" value="UniProtKB-SubCell"/>
</dbReference>
<evidence type="ECO:0000256" key="8">
    <source>
        <dbReference type="ARBA" id="ARBA00023065"/>
    </source>
</evidence>
<reference evidence="15 16" key="1">
    <citation type="submission" date="2018-05" db="EMBL/GenBank/DDBJ databases">
        <title>Lactobacillus sanfranciscensis Ah4 draft denome sequence.</title>
        <authorList>
            <person name="Zhang G."/>
        </authorList>
    </citation>
    <scope>NUCLEOTIDE SEQUENCE [LARGE SCALE GENOMIC DNA]</scope>
    <source>
        <strain evidence="15 16">Ah4</strain>
    </source>
</reference>
<feature type="transmembrane region" description="Helical" evidence="14">
    <location>
        <begin position="92"/>
        <end position="115"/>
    </location>
</feature>
<evidence type="ECO:0000256" key="7">
    <source>
        <dbReference type="ARBA" id="ARBA00023053"/>
    </source>
</evidence>
<feature type="binding site" evidence="14">
    <location>
        <position position="74"/>
    </location>
    <ligand>
        <name>Na(+)</name>
        <dbReference type="ChEBI" id="CHEBI:29101"/>
        <note>structural</note>
    </ligand>
</feature>
<keyword evidence="8 14" id="KW-0406">Ion transport</keyword>
<evidence type="ECO:0000313" key="15">
    <source>
        <dbReference type="EMBL" id="TNK89901.1"/>
    </source>
</evidence>
<accession>A0A5C4TJC6</accession>
<dbReference type="Proteomes" id="UP000313312">
    <property type="component" value="Unassembled WGS sequence"/>
</dbReference>
<dbReference type="PANTHER" id="PTHR28259">
    <property type="entry name" value="FLUORIDE EXPORT PROTEIN 1-RELATED"/>
    <property type="match status" value="1"/>
</dbReference>
<dbReference type="GO" id="GO:0062054">
    <property type="term" value="F:fluoride channel activity"/>
    <property type="evidence" value="ECO:0007669"/>
    <property type="project" value="UniProtKB-UniRule"/>
</dbReference>
<comment type="activity regulation">
    <text evidence="14">Na(+) is not transported, but it plays an essential structural role and its presence is essential for fluoride channel function.</text>
</comment>
<keyword evidence="2 14" id="KW-0813">Transport</keyword>
<feature type="transmembrane region" description="Helical" evidence="14">
    <location>
        <begin position="34"/>
        <end position="56"/>
    </location>
</feature>
<evidence type="ECO:0000256" key="6">
    <source>
        <dbReference type="ARBA" id="ARBA00022989"/>
    </source>
</evidence>
<feature type="transmembrane region" description="Helical" evidence="14">
    <location>
        <begin position="61"/>
        <end position="80"/>
    </location>
</feature>
<keyword evidence="3 14" id="KW-1003">Cell membrane</keyword>
<proteinExistence type="inferred from homology"/>
<keyword evidence="9 14" id="KW-0472">Membrane</keyword>
<dbReference type="EMBL" id="QFCR01000028">
    <property type="protein sequence ID" value="TNK89901.1"/>
    <property type="molecule type" value="Genomic_DNA"/>
</dbReference>
<dbReference type="Pfam" id="PF02537">
    <property type="entry name" value="CRCB"/>
    <property type="match status" value="1"/>
</dbReference>
<evidence type="ECO:0000256" key="3">
    <source>
        <dbReference type="ARBA" id="ARBA00022475"/>
    </source>
</evidence>
<comment type="catalytic activity">
    <reaction evidence="12">
        <text>fluoride(in) = fluoride(out)</text>
        <dbReference type="Rhea" id="RHEA:76159"/>
        <dbReference type="ChEBI" id="CHEBI:17051"/>
    </reaction>
    <physiologicalReaction direction="left-to-right" evidence="12">
        <dbReference type="Rhea" id="RHEA:76160"/>
    </physiologicalReaction>
</comment>
<dbReference type="PANTHER" id="PTHR28259:SF16">
    <property type="entry name" value="FLUORIDE-SPECIFIC ION CHANNEL FLUC 2"/>
    <property type="match status" value="1"/>
</dbReference>
<comment type="subcellular location">
    <subcellularLocation>
        <location evidence="1 14">Cell membrane</location>
        <topology evidence="1 14">Multi-pass membrane protein</topology>
    </subcellularLocation>
</comment>
<evidence type="ECO:0000256" key="2">
    <source>
        <dbReference type="ARBA" id="ARBA00022448"/>
    </source>
</evidence>
<evidence type="ECO:0000256" key="13">
    <source>
        <dbReference type="ARBA" id="ARBA00049940"/>
    </source>
</evidence>
<dbReference type="HAMAP" id="MF_00454">
    <property type="entry name" value="FluC"/>
    <property type="match status" value="1"/>
</dbReference>
<keyword evidence="4 14" id="KW-0812">Transmembrane</keyword>
<evidence type="ECO:0000256" key="11">
    <source>
        <dbReference type="ARBA" id="ARBA00035120"/>
    </source>
</evidence>
<sequence>MGTLLFVGIGAALGSVSRYDITKFIGARTIPNFPLATLTINLVGAFCLGIIVRYLLHDSAWYLFLGTGFCGGFTTFSTMINEIIEFSLAKDIHVALVYLSFSLLGGILLFFGGFFI</sequence>
<evidence type="ECO:0000256" key="5">
    <source>
        <dbReference type="ARBA" id="ARBA00022723"/>
    </source>
</evidence>
<evidence type="ECO:0000256" key="12">
    <source>
        <dbReference type="ARBA" id="ARBA00035585"/>
    </source>
</evidence>
<keyword evidence="6 14" id="KW-1133">Transmembrane helix</keyword>
<organism evidence="15 16">
    <name type="scientific">Fructilactobacillus sanfranciscensis</name>
    <name type="common">Lactobacillus sanfranciscensis</name>
    <dbReference type="NCBI Taxonomy" id="1625"/>
    <lineage>
        <taxon>Bacteria</taxon>
        <taxon>Bacillati</taxon>
        <taxon>Bacillota</taxon>
        <taxon>Bacilli</taxon>
        <taxon>Lactobacillales</taxon>
        <taxon>Lactobacillaceae</taxon>
        <taxon>Fructilactobacillus</taxon>
    </lineage>
</organism>
<gene>
    <name evidence="14" type="primary">fluC</name>
    <name evidence="14" type="synonym">crcB</name>
    <name evidence="15" type="ORF">DID87_06390</name>
</gene>
<comment type="similarity">
    <text evidence="11 14">Belongs to the fluoride channel Fluc/FEX (TC 1.A.43) family.</text>
</comment>
<comment type="caution">
    <text evidence="15">The sequence shown here is derived from an EMBL/GenBank/DDBJ whole genome shotgun (WGS) entry which is preliminary data.</text>
</comment>
<evidence type="ECO:0000313" key="16">
    <source>
        <dbReference type="Proteomes" id="UP000313312"/>
    </source>
</evidence>
<dbReference type="GO" id="GO:0046872">
    <property type="term" value="F:metal ion binding"/>
    <property type="evidence" value="ECO:0007669"/>
    <property type="project" value="UniProtKB-KW"/>
</dbReference>
<dbReference type="AlphaFoldDB" id="A0A5C4TJC6"/>
<name>A0A5C4TJC6_FRUSA</name>
<protein>
    <recommendedName>
        <fullName evidence="14">Fluoride-specific ion channel FluC</fullName>
    </recommendedName>
</protein>
<keyword evidence="7 14" id="KW-0915">Sodium</keyword>
<evidence type="ECO:0000256" key="14">
    <source>
        <dbReference type="HAMAP-Rule" id="MF_00454"/>
    </source>
</evidence>
<dbReference type="GO" id="GO:0140114">
    <property type="term" value="P:cellular detoxification of fluoride"/>
    <property type="evidence" value="ECO:0007669"/>
    <property type="project" value="UniProtKB-UniRule"/>
</dbReference>
<keyword evidence="10 14" id="KW-0407">Ion channel</keyword>
<evidence type="ECO:0000256" key="10">
    <source>
        <dbReference type="ARBA" id="ARBA00023303"/>
    </source>
</evidence>
<dbReference type="RefSeq" id="WP_139571218.1">
    <property type="nucleotide sequence ID" value="NZ_QFCR01000028.1"/>
</dbReference>